<keyword evidence="2" id="KW-1185">Reference proteome</keyword>
<protein>
    <submittedName>
        <fullName evidence="1">Uncharacterized protein</fullName>
    </submittedName>
</protein>
<organism evidence="1 2">
    <name type="scientific">Eucalyptus grandis</name>
    <name type="common">Flooded gum</name>
    <dbReference type="NCBI Taxonomy" id="71139"/>
    <lineage>
        <taxon>Eukaryota</taxon>
        <taxon>Viridiplantae</taxon>
        <taxon>Streptophyta</taxon>
        <taxon>Embryophyta</taxon>
        <taxon>Tracheophyta</taxon>
        <taxon>Spermatophyta</taxon>
        <taxon>Magnoliopsida</taxon>
        <taxon>eudicotyledons</taxon>
        <taxon>Gunneridae</taxon>
        <taxon>Pentapetalae</taxon>
        <taxon>rosids</taxon>
        <taxon>malvids</taxon>
        <taxon>Myrtales</taxon>
        <taxon>Myrtaceae</taxon>
        <taxon>Myrtoideae</taxon>
        <taxon>Eucalypteae</taxon>
        <taxon>Eucalyptus</taxon>
    </lineage>
</organism>
<accession>A0ACC3KPB2</accession>
<reference evidence="1 2" key="1">
    <citation type="journal article" date="2014" name="Nature">
        <title>The genome of Eucalyptus grandis.</title>
        <authorList>
            <person name="Myburg A.A."/>
            <person name="Grattapaglia D."/>
            <person name="Tuskan G.A."/>
            <person name="Hellsten U."/>
            <person name="Hayes R.D."/>
            <person name="Grimwood J."/>
            <person name="Jenkins J."/>
            <person name="Lindquist E."/>
            <person name="Tice H."/>
            <person name="Bauer D."/>
            <person name="Goodstein D.M."/>
            <person name="Dubchak I."/>
            <person name="Poliakov A."/>
            <person name="Mizrachi E."/>
            <person name="Kullan A.R."/>
            <person name="Hussey S.G."/>
            <person name="Pinard D."/>
            <person name="van der Merwe K."/>
            <person name="Singh P."/>
            <person name="van Jaarsveld I."/>
            <person name="Silva-Junior O.B."/>
            <person name="Togawa R.C."/>
            <person name="Pappas M.R."/>
            <person name="Faria D.A."/>
            <person name="Sansaloni C.P."/>
            <person name="Petroli C.D."/>
            <person name="Yang X."/>
            <person name="Ranjan P."/>
            <person name="Tschaplinski T.J."/>
            <person name="Ye C.Y."/>
            <person name="Li T."/>
            <person name="Sterck L."/>
            <person name="Vanneste K."/>
            <person name="Murat F."/>
            <person name="Soler M."/>
            <person name="Clemente H.S."/>
            <person name="Saidi N."/>
            <person name="Cassan-Wang H."/>
            <person name="Dunand C."/>
            <person name="Hefer C.A."/>
            <person name="Bornberg-Bauer E."/>
            <person name="Kersting A.R."/>
            <person name="Vining K."/>
            <person name="Amarasinghe V."/>
            <person name="Ranik M."/>
            <person name="Naithani S."/>
            <person name="Elser J."/>
            <person name="Boyd A.E."/>
            <person name="Liston A."/>
            <person name="Spatafora J.W."/>
            <person name="Dharmwardhana P."/>
            <person name="Raja R."/>
            <person name="Sullivan C."/>
            <person name="Romanel E."/>
            <person name="Alves-Ferreira M."/>
            <person name="Kulheim C."/>
            <person name="Foley W."/>
            <person name="Carocha V."/>
            <person name="Paiva J."/>
            <person name="Kudrna D."/>
            <person name="Brommonschenkel S.H."/>
            <person name="Pasquali G."/>
            <person name="Byrne M."/>
            <person name="Rigault P."/>
            <person name="Tibbits J."/>
            <person name="Spokevicius A."/>
            <person name="Jones R.C."/>
            <person name="Steane D.A."/>
            <person name="Vaillancourt R.E."/>
            <person name="Potts B.M."/>
            <person name="Joubert F."/>
            <person name="Barry K."/>
            <person name="Pappas G.J."/>
            <person name="Strauss S.H."/>
            <person name="Jaiswal P."/>
            <person name="Grima-Pettenati J."/>
            <person name="Salse J."/>
            <person name="Van de Peer Y."/>
            <person name="Rokhsar D.S."/>
            <person name="Schmutz J."/>
        </authorList>
    </citation>
    <scope>NUCLEOTIDE SEQUENCE [LARGE SCALE GENOMIC DNA]</scope>
    <source>
        <strain evidence="2">cv. BRASUZ1</strain>
        <tissue evidence="1">Leaf extractions</tissue>
    </source>
</reference>
<evidence type="ECO:0000313" key="1">
    <source>
        <dbReference type="EMBL" id="KAK3428228.1"/>
    </source>
</evidence>
<comment type="caution">
    <text evidence="1">The sequence shown here is derived from an EMBL/GenBank/DDBJ whole genome shotgun (WGS) entry which is preliminary data.</text>
</comment>
<proteinExistence type="predicted"/>
<sequence>MRFSLVEWNEVQVSRSPVFKAMLENEMEESRSSTIKISDMSYDALRAFVNFLHAEACLDELASFGISRKYQVEQLKAYCEKFLVSKLNWDNSIKYYAFAHLHNAKHLLEAATSLISDNLDKLRKHQEYPLLVEEDLRIGLALLEACLVRRENNAALDTSAK</sequence>
<dbReference type="EMBL" id="CM064440">
    <property type="protein sequence ID" value="KAK3428228.1"/>
    <property type="molecule type" value="Genomic_DNA"/>
</dbReference>
<name>A0ACC3KPB2_EUCGR</name>
<dbReference type="Proteomes" id="UP000030711">
    <property type="component" value="Chromosome 6"/>
</dbReference>
<evidence type="ECO:0000313" key="2">
    <source>
        <dbReference type="Proteomes" id="UP000030711"/>
    </source>
</evidence>
<gene>
    <name evidence="1" type="ORF">EUGRSUZ_E00984</name>
</gene>